<evidence type="ECO:0000256" key="1">
    <source>
        <dbReference type="SAM" id="Coils"/>
    </source>
</evidence>
<evidence type="ECO:0000313" key="3">
    <source>
        <dbReference type="EMBL" id="CAH7672415.1"/>
    </source>
</evidence>
<feature type="coiled-coil region" evidence="1">
    <location>
        <begin position="353"/>
        <end position="532"/>
    </location>
</feature>
<accession>A0AAV0AU67</accession>
<evidence type="ECO:0000256" key="2">
    <source>
        <dbReference type="SAM" id="MobiDB-lite"/>
    </source>
</evidence>
<name>A0AAV0AU67_PHAPC</name>
<organism evidence="3 4">
    <name type="scientific">Phakopsora pachyrhizi</name>
    <name type="common">Asian soybean rust disease fungus</name>
    <dbReference type="NCBI Taxonomy" id="170000"/>
    <lineage>
        <taxon>Eukaryota</taxon>
        <taxon>Fungi</taxon>
        <taxon>Dikarya</taxon>
        <taxon>Basidiomycota</taxon>
        <taxon>Pucciniomycotina</taxon>
        <taxon>Pucciniomycetes</taxon>
        <taxon>Pucciniales</taxon>
        <taxon>Phakopsoraceae</taxon>
        <taxon>Phakopsora</taxon>
    </lineage>
</organism>
<reference evidence="3" key="1">
    <citation type="submission" date="2022-06" db="EMBL/GenBank/DDBJ databases">
        <authorList>
            <consortium name="SYNGENTA / RWTH Aachen University"/>
        </authorList>
    </citation>
    <scope>NUCLEOTIDE SEQUENCE</scope>
</reference>
<protein>
    <submittedName>
        <fullName evidence="3">Uncharacterized protein</fullName>
    </submittedName>
</protein>
<gene>
    <name evidence="3" type="ORF">PPACK8108_LOCUS7230</name>
</gene>
<evidence type="ECO:0000313" key="4">
    <source>
        <dbReference type="Proteomes" id="UP001153365"/>
    </source>
</evidence>
<feature type="compositionally biased region" description="Basic and acidic residues" evidence="2">
    <location>
        <begin position="69"/>
        <end position="79"/>
    </location>
</feature>
<keyword evidence="4" id="KW-1185">Reference proteome</keyword>
<keyword evidence="1" id="KW-0175">Coiled coil</keyword>
<comment type="caution">
    <text evidence="3">The sequence shown here is derived from an EMBL/GenBank/DDBJ whole genome shotgun (WGS) entry which is preliminary data.</text>
</comment>
<dbReference type="EMBL" id="CALTRL010001408">
    <property type="protein sequence ID" value="CAH7672415.1"/>
    <property type="molecule type" value="Genomic_DNA"/>
</dbReference>
<sequence length="555" mass="65475">MDRVKKQIDQRYHDFVEFVNADLSQSNQKFREKLLEELQEANQELEQEIGKDVKRDKSECPSSGLLKVDPTRRHSPEKKHLESQLQEVLDELNNPSSSMTIKDLKIRLNLENKRLQVFLREEFEARNKAKQQRFKGTQPLKEFQNLITNGLDCRYNKLESNQINLLNQNRLNTQEKESEEKREMLVELQEAQIERASSSNLESALASWKQDRVEAAETARLKAEKIEVVEDRELAEKRAREADQRVRDLEAYLEDEGGDFTKAQQETNWTISELNKLMSQYNKAMNKRDYIAELEMERERTMRVREEACQLRTKRDEIKIRSDERMFPEGNSVKKRKVWKQMVATQAEKSSQIVNLMSQVRDLRAARDEAEAHQADLVTAKRSLEQRLKEIRSGFLLANSGQLTNDRFLKTLQQEQSELKRQLEEKEDHFLMELEKKIKSLNLKIVDLETRLMATPPPRLISSQNQKVDQKQYKELLNQIKLEKQNLIKETRKSKRILKDLQIKLLDSERSRGRLKDKVSNFENKLLSLRNQNSDLVIKMMKECNKIRPVKLKAK</sequence>
<feature type="compositionally biased region" description="Basic and acidic residues" evidence="2">
    <location>
        <begin position="48"/>
        <end position="59"/>
    </location>
</feature>
<dbReference type="AlphaFoldDB" id="A0AAV0AU67"/>
<dbReference type="Proteomes" id="UP001153365">
    <property type="component" value="Unassembled WGS sequence"/>
</dbReference>
<proteinExistence type="predicted"/>
<feature type="region of interest" description="Disordered" evidence="2">
    <location>
        <begin position="46"/>
        <end position="79"/>
    </location>
</feature>